<dbReference type="EnsemblMetazoa" id="PPA27644.1">
    <property type="protein sequence ID" value="PPA27644.1"/>
    <property type="gene ID" value="WBGene00117198"/>
</dbReference>
<evidence type="ECO:0008006" key="4">
    <source>
        <dbReference type="Google" id="ProtNLM"/>
    </source>
</evidence>
<evidence type="ECO:0000313" key="2">
    <source>
        <dbReference type="EnsemblMetazoa" id="PPA27644.1"/>
    </source>
</evidence>
<dbReference type="InterPro" id="IPR013083">
    <property type="entry name" value="Znf_RING/FYVE/PHD"/>
</dbReference>
<evidence type="ECO:0000256" key="1">
    <source>
        <dbReference type="SAM" id="MobiDB-lite"/>
    </source>
</evidence>
<proteinExistence type="predicted"/>
<feature type="compositionally biased region" description="Basic and acidic residues" evidence="1">
    <location>
        <begin position="302"/>
        <end position="332"/>
    </location>
</feature>
<reference evidence="2" key="2">
    <citation type="submission" date="2022-06" db="UniProtKB">
        <authorList>
            <consortium name="EnsemblMetazoa"/>
        </authorList>
    </citation>
    <scope>IDENTIFICATION</scope>
    <source>
        <strain evidence="2">PS312</strain>
    </source>
</reference>
<organism evidence="2 3">
    <name type="scientific">Pristionchus pacificus</name>
    <name type="common">Parasitic nematode worm</name>
    <dbReference type="NCBI Taxonomy" id="54126"/>
    <lineage>
        <taxon>Eukaryota</taxon>
        <taxon>Metazoa</taxon>
        <taxon>Ecdysozoa</taxon>
        <taxon>Nematoda</taxon>
        <taxon>Chromadorea</taxon>
        <taxon>Rhabditida</taxon>
        <taxon>Rhabditina</taxon>
        <taxon>Diplogasteromorpha</taxon>
        <taxon>Diplogasteroidea</taxon>
        <taxon>Neodiplogasteridae</taxon>
        <taxon>Pristionchus</taxon>
    </lineage>
</organism>
<dbReference type="PANTHER" id="PTHR21578">
    <property type="entry name" value="PROTEIN CBG03826"/>
    <property type="match status" value="1"/>
</dbReference>
<keyword evidence="3" id="KW-1185">Reference proteome</keyword>
<dbReference type="Gene3D" id="3.30.40.10">
    <property type="entry name" value="Zinc/RING finger domain, C3HC4 (zinc finger)"/>
    <property type="match status" value="1"/>
</dbReference>
<dbReference type="AlphaFoldDB" id="A0A8R1YJX5"/>
<protein>
    <recommendedName>
        <fullName evidence="4">RING-type domain-containing protein</fullName>
    </recommendedName>
</protein>
<feature type="region of interest" description="Disordered" evidence="1">
    <location>
        <begin position="272"/>
        <end position="334"/>
    </location>
</feature>
<name>A0A8R1YJX5_PRIPA</name>
<dbReference type="Proteomes" id="UP000005239">
    <property type="component" value="Unassembled WGS sequence"/>
</dbReference>
<dbReference type="PANTHER" id="PTHR21578:SF9">
    <property type="entry name" value="RING-TYPE DOMAIN-CONTAINING PROTEIN"/>
    <property type="match status" value="1"/>
</dbReference>
<gene>
    <name evidence="2" type="primary">WBGene00117198</name>
</gene>
<evidence type="ECO:0000313" key="3">
    <source>
        <dbReference type="Proteomes" id="UP000005239"/>
    </source>
</evidence>
<feature type="compositionally biased region" description="Polar residues" evidence="1">
    <location>
        <begin position="200"/>
        <end position="212"/>
    </location>
</feature>
<sequence>TKLTSLSSLSPPFIPSFFYFFGRLLALSAPAPPFPTPYHADTTNPPSVVGTLYTEHERTSRFQENHAKRPRDCDPTTSFETKWAFTVAETKRADVEKKTTNQLTSATMTITFALREVKDEITEIDSLLCGINTREHELESMTSSLDKMCLTLAARSIDRKKQAELGAVVIKTGGSVSGYTQQQQVLCHDADMKTAKDETTMTSPTSNVSTADDISMAEHPPPTGTTVLPTGESPASPHYDTPTTANTALEVPARSPSNFDYSPLSAYTPLPHHRTPCKMDSTITCPRTKGEGPNRISGSESEVAKDDLAVGRHQEAAARDDPEKATGREIKDQATPPFPPLLPVHVICLIPRFESHFSYFCLFYHLTPLSSIYSFENPRPQEKPHSRRLLREFTLNHARLLWLDEFLLDSSHRLNAKKEAPVVVTLWSSRGTLVVCPLSLAAESVTAASLKGRHSSGSPMGARQQITVVHYRVQPSQGLKPQRGVYFTGPFCELYRGVSCDRRRSHQFGLHAFNQRFPNVDGAAGNQAILFPPNYHIRRATIHGVEMNSKKKIPLGKEDAAADDEDDKDAVSIDGDACAVCLKVPPKEPVTCSHCKKVIACRSCLHTWFVSINNDPNSPAPPEVDFGSCLLCRHKWRKIRRDPVDKSFTMI</sequence>
<reference evidence="3" key="1">
    <citation type="journal article" date="2008" name="Nat. Genet.">
        <title>The Pristionchus pacificus genome provides a unique perspective on nematode lifestyle and parasitism.</title>
        <authorList>
            <person name="Dieterich C."/>
            <person name="Clifton S.W."/>
            <person name="Schuster L.N."/>
            <person name="Chinwalla A."/>
            <person name="Delehaunty K."/>
            <person name="Dinkelacker I."/>
            <person name="Fulton L."/>
            <person name="Fulton R."/>
            <person name="Godfrey J."/>
            <person name="Minx P."/>
            <person name="Mitreva M."/>
            <person name="Roeseler W."/>
            <person name="Tian H."/>
            <person name="Witte H."/>
            <person name="Yang S.P."/>
            <person name="Wilson R.K."/>
            <person name="Sommer R.J."/>
        </authorList>
    </citation>
    <scope>NUCLEOTIDE SEQUENCE [LARGE SCALE GENOMIC DNA]</scope>
    <source>
        <strain evidence="3">PS312</strain>
    </source>
</reference>
<accession>A0A8R1YJX5</accession>
<feature type="region of interest" description="Disordered" evidence="1">
    <location>
        <begin position="196"/>
        <end position="218"/>
    </location>
</feature>